<feature type="region of interest" description="Disordered" evidence="5">
    <location>
        <begin position="443"/>
        <end position="475"/>
    </location>
</feature>
<feature type="compositionally biased region" description="Pro residues" evidence="5">
    <location>
        <begin position="499"/>
        <end position="512"/>
    </location>
</feature>
<keyword evidence="1" id="KW-0479">Metal-binding</keyword>
<keyword evidence="6" id="KW-0472">Membrane</keyword>
<gene>
    <name evidence="8" type="ORF">VTJ83DRAFT_377</name>
</gene>
<dbReference type="Gene3D" id="3.30.40.10">
    <property type="entry name" value="Zinc/RING finger domain, C3HC4 (zinc finger)"/>
    <property type="match status" value="1"/>
</dbReference>
<dbReference type="SMART" id="SM00184">
    <property type="entry name" value="RING"/>
    <property type="match status" value="1"/>
</dbReference>
<evidence type="ECO:0000256" key="2">
    <source>
        <dbReference type="ARBA" id="ARBA00022771"/>
    </source>
</evidence>
<keyword evidence="6" id="KW-1133">Transmembrane helix</keyword>
<evidence type="ECO:0000313" key="8">
    <source>
        <dbReference type="EMBL" id="KAL2271006.1"/>
    </source>
</evidence>
<dbReference type="SUPFAM" id="SSF57850">
    <property type="entry name" value="RING/U-box"/>
    <property type="match status" value="1"/>
</dbReference>
<dbReference type="Proteomes" id="UP001600064">
    <property type="component" value="Unassembled WGS sequence"/>
</dbReference>
<keyword evidence="9" id="KW-1185">Reference proteome</keyword>
<sequence>MSLYLDEIRNVILLFSNPSWKGVGTVASTVVRNITALSGDVAYSARFSSNTTVLSSSYAAQGIISGLLYVPDLPDGHSCTVETASYIPHTVTRQSNLPPTNYHLIALAPWVNGRCSNAYLDAARTAPVRAFLFYQPGTRANAPPPAHSEQWHIQDSNAWMTRTAFPVFAVSAAVGEVMMQHSSLYSGNLTDVPYGDNIISQLTGDPEDYVRIWTELTIGTIPTGFATWAYVLIILGLLLAVVASTSGLMHLVQAWRRASLRRRVIAGDVNLEAMGIRRLTIPMVHIGTFPLFTYCYEPETGGLTRSPRPPRSPRSTRTSRHSISRAPTGANEANASRDTLHSRPSFSEPHPVPASSNSATSFQPACEICLELFVNRETIIRELPCGHIFHPECIDSFLSEASSLCPVCKASMLPPGYCPRITNDMVRRERAIRRLRGRVDDEEAGYITDDEETNNGRHEITGKNPGNDSRDAQPPLTWWIPQARSALFGGFRKHDSHQQPPPPPPPSPPPSAPLTESKETQPEAAGHQTRTLESGIQGEDGEGGEQRGALRRERMLELAGPEPAPSERGGTSRWKRIRMRVFPGF</sequence>
<feature type="compositionally biased region" description="Basic and acidic residues" evidence="5">
    <location>
        <begin position="544"/>
        <end position="556"/>
    </location>
</feature>
<feature type="transmembrane region" description="Helical" evidence="6">
    <location>
        <begin position="228"/>
        <end position="252"/>
    </location>
</feature>
<accession>A0ABR4DKT8</accession>
<dbReference type="RefSeq" id="XP_070869730.1">
    <property type="nucleotide sequence ID" value="XM_071010184.1"/>
</dbReference>
<dbReference type="Pfam" id="PF13639">
    <property type="entry name" value="zf-RING_2"/>
    <property type="match status" value="1"/>
</dbReference>
<keyword evidence="6" id="KW-0812">Transmembrane</keyword>
<feature type="compositionally biased region" description="Acidic residues" evidence="5">
    <location>
        <begin position="443"/>
        <end position="453"/>
    </location>
</feature>
<evidence type="ECO:0000313" key="9">
    <source>
        <dbReference type="Proteomes" id="UP001600064"/>
    </source>
</evidence>
<evidence type="ECO:0000256" key="1">
    <source>
        <dbReference type="ARBA" id="ARBA00022723"/>
    </source>
</evidence>
<evidence type="ECO:0000256" key="4">
    <source>
        <dbReference type="PROSITE-ProRule" id="PRU00175"/>
    </source>
</evidence>
<evidence type="ECO:0000256" key="6">
    <source>
        <dbReference type="SAM" id="Phobius"/>
    </source>
</evidence>
<evidence type="ECO:0000259" key="7">
    <source>
        <dbReference type="PROSITE" id="PS50089"/>
    </source>
</evidence>
<feature type="domain" description="RING-type" evidence="7">
    <location>
        <begin position="366"/>
        <end position="409"/>
    </location>
</feature>
<dbReference type="InterPro" id="IPR053238">
    <property type="entry name" value="RING-H2_zinc_finger"/>
</dbReference>
<dbReference type="EMBL" id="JAZGUE010000001">
    <property type="protein sequence ID" value="KAL2271006.1"/>
    <property type="molecule type" value="Genomic_DNA"/>
</dbReference>
<feature type="region of interest" description="Disordered" evidence="5">
    <location>
        <begin position="492"/>
        <end position="575"/>
    </location>
</feature>
<evidence type="ECO:0000256" key="3">
    <source>
        <dbReference type="ARBA" id="ARBA00022833"/>
    </source>
</evidence>
<name>A0ABR4DKT8_9PEZI</name>
<protein>
    <recommendedName>
        <fullName evidence="7">RING-type domain-containing protein</fullName>
    </recommendedName>
</protein>
<reference evidence="8 9" key="1">
    <citation type="journal article" date="2024" name="Commun. Biol.">
        <title>Comparative genomic analysis of thermophilic fungi reveals convergent evolutionary adaptations and gene losses.</title>
        <authorList>
            <person name="Steindorff A.S."/>
            <person name="Aguilar-Pontes M.V."/>
            <person name="Robinson A.J."/>
            <person name="Andreopoulos B."/>
            <person name="LaButti K."/>
            <person name="Kuo A."/>
            <person name="Mondo S."/>
            <person name="Riley R."/>
            <person name="Otillar R."/>
            <person name="Haridas S."/>
            <person name="Lipzen A."/>
            <person name="Grimwood J."/>
            <person name="Schmutz J."/>
            <person name="Clum A."/>
            <person name="Reid I.D."/>
            <person name="Moisan M.C."/>
            <person name="Butler G."/>
            <person name="Nguyen T.T.M."/>
            <person name="Dewar K."/>
            <person name="Conant G."/>
            <person name="Drula E."/>
            <person name="Henrissat B."/>
            <person name="Hansel C."/>
            <person name="Singer S."/>
            <person name="Hutchinson M.I."/>
            <person name="de Vries R.P."/>
            <person name="Natvig D.O."/>
            <person name="Powell A.J."/>
            <person name="Tsang A."/>
            <person name="Grigoriev I.V."/>
        </authorList>
    </citation>
    <scope>NUCLEOTIDE SEQUENCE [LARGE SCALE GENOMIC DNA]</scope>
    <source>
        <strain evidence="8 9">ATCC 22073</strain>
    </source>
</reference>
<feature type="region of interest" description="Disordered" evidence="5">
    <location>
        <begin position="301"/>
        <end position="359"/>
    </location>
</feature>
<proteinExistence type="predicted"/>
<dbReference type="PANTHER" id="PTHR14155:SF627">
    <property type="entry name" value="OS06G0192800 PROTEIN"/>
    <property type="match status" value="1"/>
</dbReference>
<dbReference type="InterPro" id="IPR001841">
    <property type="entry name" value="Znf_RING"/>
</dbReference>
<dbReference type="PROSITE" id="PS50089">
    <property type="entry name" value="ZF_RING_2"/>
    <property type="match status" value="1"/>
</dbReference>
<organism evidence="8 9">
    <name type="scientific">Remersonia thermophila</name>
    <dbReference type="NCBI Taxonomy" id="72144"/>
    <lineage>
        <taxon>Eukaryota</taxon>
        <taxon>Fungi</taxon>
        <taxon>Dikarya</taxon>
        <taxon>Ascomycota</taxon>
        <taxon>Pezizomycotina</taxon>
        <taxon>Sordariomycetes</taxon>
        <taxon>Sordariomycetidae</taxon>
        <taxon>Sordariales</taxon>
        <taxon>Sordariales incertae sedis</taxon>
        <taxon>Remersonia</taxon>
    </lineage>
</organism>
<dbReference type="CDD" id="cd16454">
    <property type="entry name" value="RING-H2_PA-TM-RING"/>
    <property type="match status" value="1"/>
</dbReference>
<evidence type="ECO:0000256" key="5">
    <source>
        <dbReference type="SAM" id="MobiDB-lite"/>
    </source>
</evidence>
<keyword evidence="3" id="KW-0862">Zinc</keyword>
<dbReference type="GeneID" id="98124828"/>
<feature type="compositionally biased region" description="Polar residues" evidence="5">
    <location>
        <begin position="331"/>
        <end position="345"/>
    </location>
</feature>
<keyword evidence="2 4" id="KW-0863">Zinc-finger</keyword>
<dbReference type="PANTHER" id="PTHR14155">
    <property type="entry name" value="RING FINGER DOMAIN-CONTAINING"/>
    <property type="match status" value="1"/>
</dbReference>
<dbReference type="InterPro" id="IPR013083">
    <property type="entry name" value="Znf_RING/FYVE/PHD"/>
</dbReference>
<comment type="caution">
    <text evidence="8">The sequence shown here is derived from an EMBL/GenBank/DDBJ whole genome shotgun (WGS) entry which is preliminary data.</text>
</comment>